<feature type="compositionally biased region" description="Basic residues" evidence="2">
    <location>
        <begin position="334"/>
        <end position="343"/>
    </location>
</feature>
<feature type="compositionally biased region" description="Basic and acidic residues" evidence="2">
    <location>
        <begin position="284"/>
        <end position="297"/>
    </location>
</feature>
<feature type="compositionally biased region" description="Polar residues" evidence="2">
    <location>
        <begin position="44"/>
        <end position="56"/>
    </location>
</feature>
<feature type="compositionally biased region" description="Polar residues" evidence="2">
    <location>
        <begin position="155"/>
        <end position="174"/>
    </location>
</feature>
<feature type="compositionally biased region" description="Basic residues" evidence="2">
    <location>
        <begin position="355"/>
        <end position="373"/>
    </location>
</feature>
<accession>A0A9W7L8D0</accession>
<proteinExistence type="predicted"/>
<feature type="compositionally biased region" description="Basic and acidic residues" evidence="2">
    <location>
        <begin position="389"/>
        <end position="403"/>
    </location>
</feature>
<feature type="region of interest" description="Disordered" evidence="2">
    <location>
        <begin position="230"/>
        <end position="403"/>
    </location>
</feature>
<organism evidence="3 4">
    <name type="scientific">Triparma columacea</name>
    <dbReference type="NCBI Taxonomy" id="722753"/>
    <lineage>
        <taxon>Eukaryota</taxon>
        <taxon>Sar</taxon>
        <taxon>Stramenopiles</taxon>
        <taxon>Ochrophyta</taxon>
        <taxon>Bolidophyceae</taxon>
        <taxon>Parmales</taxon>
        <taxon>Triparmaceae</taxon>
        <taxon>Triparma</taxon>
    </lineage>
</organism>
<dbReference type="EMBL" id="BRYA01000107">
    <property type="protein sequence ID" value="GMI39642.1"/>
    <property type="molecule type" value="Genomic_DNA"/>
</dbReference>
<name>A0A9W7L8D0_9STRA</name>
<dbReference type="AlphaFoldDB" id="A0A9W7L8D0"/>
<sequence length="437" mass="48132">MAFALNQDSVVKKLGDVDRMLSDWESSQILNAFVPNPHSPNPSPTQGTSPQHSTGFRGSYSPVFQDMATVIDETMTGTATINNPNLSATLHTQLGNLMRLENEVQQNKREWTLRMNNIKHDLGNAGVYSNAAFQPSENPVFSTTQSDAQHARPSPNATRTPGQVSYLSPSQYPTSKHDSMNDLTMTMINEQSQQVAKLMEAQLAMKEAFEEKMSKLEDVANAALEAVENNISSGGRRKSIDTSSHSTPGRRRSRSSVGSGSASAPASASSTPRRKSKKLHAVLKVHDDGHHSGDTGHHHSGHHHSGDDNDNDNDSSYGSGDNNGAYDDSTSSMRVRKMSKSRKNMADKIADLHAKSKKKKTKKKELKKKKTKKKEPLSPASSRAPKHVSVTERVNHSLDRKKFQPEKLKYGKFVPAGQHYDNPSFAWVGRQLKVNQL</sequence>
<keyword evidence="4" id="KW-1185">Reference proteome</keyword>
<keyword evidence="1" id="KW-0175">Coiled coil</keyword>
<gene>
    <name evidence="3" type="ORF">TrCOL_g10455</name>
</gene>
<feature type="compositionally biased region" description="Polar residues" evidence="2">
    <location>
        <begin position="136"/>
        <end position="148"/>
    </location>
</feature>
<feature type="compositionally biased region" description="Low complexity" evidence="2">
    <location>
        <begin position="255"/>
        <end position="271"/>
    </location>
</feature>
<feature type="compositionally biased region" description="Basic and acidic residues" evidence="2">
    <location>
        <begin position="344"/>
        <end position="354"/>
    </location>
</feature>
<evidence type="ECO:0000313" key="4">
    <source>
        <dbReference type="Proteomes" id="UP001165065"/>
    </source>
</evidence>
<reference evidence="4" key="1">
    <citation type="journal article" date="2023" name="Commun. Biol.">
        <title>Genome analysis of Parmales, the sister group of diatoms, reveals the evolutionary specialization of diatoms from phago-mixotrophs to photoautotrophs.</title>
        <authorList>
            <person name="Ban H."/>
            <person name="Sato S."/>
            <person name="Yoshikawa S."/>
            <person name="Yamada K."/>
            <person name="Nakamura Y."/>
            <person name="Ichinomiya M."/>
            <person name="Sato N."/>
            <person name="Blanc-Mathieu R."/>
            <person name="Endo H."/>
            <person name="Kuwata A."/>
            <person name="Ogata H."/>
        </authorList>
    </citation>
    <scope>NUCLEOTIDE SEQUENCE [LARGE SCALE GENOMIC DNA]</scope>
</reference>
<feature type="compositionally biased region" description="Basic residues" evidence="2">
    <location>
        <begin position="272"/>
        <end position="283"/>
    </location>
</feature>
<feature type="coiled-coil region" evidence="1">
    <location>
        <begin position="199"/>
        <end position="226"/>
    </location>
</feature>
<dbReference type="OrthoDB" id="10432319at2759"/>
<dbReference type="Proteomes" id="UP001165065">
    <property type="component" value="Unassembled WGS sequence"/>
</dbReference>
<protein>
    <submittedName>
        <fullName evidence="3">Uncharacterized protein</fullName>
    </submittedName>
</protein>
<feature type="region of interest" description="Disordered" evidence="2">
    <location>
        <begin position="34"/>
        <end position="59"/>
    </location>
</feature>
<feature type="region of interest" description="Disordered" evidence="2">
    <location>
        <begin position="136"/>
        <end position="179"/>
    </location>
</feature>
<evidence type="ECO:0000256" key="1">
    <source>
        <dbReference type="SAM" id="Coils"/>
    </source>
</evidence>
<feature type="compositionally biased region" description="Low complexity" evidence="2">
    <location>
        <begin position="314"/>
        <end position="333"/>
    </location>
</feature>
<evidence type="ECO:0000313" key="3">
    <source>
        <dbReference type="EMBL" id="GMI39642.1"/>
    </source>
</evidence>
<comment type="caution">
    <text evidence="3">The sequence shown here is derived from an EMBL/GenBank/DDBJ whole genome shotgun (WGS) entry which is preliminary data.</text>
</comment>
<evidence type="ECO:0000256" key="2">
    <source>
        <dbReference type="SAM" id="MobiDB-lite"/>
    </source>
</evidence>